<reference evidence="1" key="1">
    <citation type="submission" date="2018-05" db="EMBL/GenBank/DDBJ databases">
        <authorList>
            <person name="Lanie J.A."/>
            <person name="Ng W.-L."/>
            <person name="Kazmierczak K.M."/>
            <person name="Andrzejewski T.M."/>
            <person name="Davidsen T.M."/>
            <person name="Wayne K.J."/>
            <person name="Tettelin H."/>
            <person name="Glass J.I."/>
            <person name="Rusch D."/>
            <person name="Podicherti R."/>
            <person name="Tsui H.-C.T."/>
            <person name="Winkler M.E."/>
        </authorList>
    </citation>
    <scope>NUCLEOTIDE SEQUENCE</scope>
</reference>
<proteinExistence type="predicted"/>
<evidence type="ECO:0000313" key="1">
    <source>
        <dbReference type="EMBL" id="SVB37429.1"/>
    </source>
</evidence>
<dbReference type="EMBL" id="UINC01039235">
    <property type="protein sequence ID" value="SVB37429.1"/>
    <property type="molecule type" value="Genomic_DNA"/>
</dbReference>
<name>A0A382DH13_9ZZZZ</name>
<organism evidence="1">
    <name type="scientific">marine metagenome</name>
    <dbReference type="NCBI Taxonomy" id="408172"/>
    <lineage>
        <taxon>unclassified sequences</taxon>
        <taxon>metagenomes</taxon>
        <taxon>ecological metagenomes</taxon>
    </lineage>
</organism>
<gene>
    <name evidence="1" type="ORF">METZ01_LOCUS190283</name>
</gene>
<sequence length="59" mass="6512">MEVWGGTAKEASEVLVESFRDWAYEKVSAGNLEGTLMSMGYSDIGDDTEIHLVITLEDD</sequence>
<protein>
    <submittedName>
        <fullName evidence="1">Uncharacterized protein</fullName>
    </submittedName>
</protein>
<accession>A0A382DH13</accession>
<dbReference type="AlphaFoldDB" id="A0A382DH13"/>